<keyword evidence="2" id="KW-0732">Signal</keyword>
<evidence type="ECO:0000313" key="4">
    <source>
        <dbReference type="Proteomes" id="UP000266841"/>
    </source>
</evidence>
<gene>
    <name evidence="3" type="ORF">THAOC_06803</name>
</gene>
<keyword evidence="4" id="KW-1185">Reference proteome</keyword>
<name>K0T1V2_THAOC</name>
<dbReference type="eggNOG" id="ENOG502S3K6">
    <property type="taxonomic scope" value="Eukaryota"/>
</dbReference>
<dbReference type="EMBL" id="AGNL01006864">
    <property type="protein sequence ID" value="EJK71730.1"/>
    <property type="molecule type" value="Genomic_DNA"/>
</dbReference>
<dbReference type="SUPFAM" id="SSF53335">
    <property type="entry name" value="S-adenosyl-L-methionine-dependent methyltransferases"/>
    <property type="match status" value="1"/>
</dbReference>
<dbReference type="PANTHER" id="PTHR18895">
    <property type="entry name" value="HEMK METHYLTRANSFERASE"/>
    <property type="match status" value="1"/>
</dbReference>
<dbReference type="PANTHER" id="PTHR18895:SF74">
    <property type="entry name" value="MTRF1L RELEASE FACTOR GLUTAMINE METHYLTRANSFERASE"/>
    <property type="match status" value="1"/>
</dbReference>
<accession>K0T1V2</accession>
<dbReference type="GO" id="GO:0005739">
    <property type="term" value="C:mitochondrion"/>
    <property type="evidence" value="ECO:0007669"/>
    <property type="project" value="TreeGrafter"/>
</dbReference>
<dbReference type="InterPro" id="IPR029063">
    <property type="entry name" value="SAM-dependent_MTases_sf"/>
</dbReference>
<feature type="chain" id="PRO_5003838176" description="Methyltransferase small domain-containing protein" evidence="2">
    <location>
        <begin position="21"/>
        <end position="545"/>
    </location>
</feature>
<evidence type="ECO:0000313" key="3">
    <source>
        <dbReference type="EMBL" id="EJK71730.1"/>
    </source>
</evidence>
<evidence type="ECO:0008006" key="5">
    <source>
        <dbReference type="Google" id="ProtNLM"/>
    </source>
</evidence>
<proteinExistence type="predicted"/>
<feature type="region of interest" description="Disordered" evidence="1">
    <location>
        <begin position="340"/>
        <end position="374"/>
    </location>
</feature>
<evidence type="ECO:0000256" key="2">
    <source>
        <dbReference type="SAM" id="SignalP"/>
    </source>
</evidence>
<dbReference type="CDD" id="cd02440">
    <property type="entry name" value="AdoMet_MTases"/>
    <property type="match status" value="1"/>
</dbReference>
<dbReference type="Proteomes" id="UP000266841">
    <property type="component" value="Unassembled WGS sequence"/>
</dbReference>
<evidence type="ECO:0000256" key="1">
    <source>
        <dbReference type="SAM" id="MobiDB-lite"/>
    </source>
</evidence>
<dbReference type="OrthoDB" id="269872at2759"/>
<comment type="caution">
    <text evidence="3">The sequence shown here is derived from an EMBL/GenBank/DDBJ whole genome shotgun (WGS) entry which is preliminary data.</text>
</comment>
<feature type="signal peptide" evidence="2">
    <location>
        <begin position="1"/>
        <end position="20"/>
    </location>
</feature>
<dbReference type="OMA" id="CALQKIC"/>
<protein>
    <recommendedName>
        <fullName evidence="5">Methyltransferase small domain-containing protein</fullName>
    </recommendedName>
</protein>
<dbReference type="AlphaFoldDB" id="K0T1V2"/>
<dbReference type="Gene3D" id="3.40.50.150">
    <property type="entry name" value="Vaccinia Virus protein VP39"/>
    <property type="match status" value="1"/>
</dbReference>
<organism evidence="3 4">
    <name type="scientific">Thalassiosira oceanica</name>
    <name type="common">Marine diatom</name>
    <dbReference type="NCBI Taxonomy" id="159749"/>
    <lineage>
        <taxon>Eukaryota</taxon>
        <taxon>Sar</taxon>
        <taxon>Stramenopiles</taxon>
        <taxon>Ochrophyta</taxon>
        <taxon>Bacillariophyta</taxon>
        <taxon>Coscinodiscophyceae</taxon>
        <taxon>Thalassiosirophycidae</taxon>
        <taxon>Thalassiosirales</taxon>
        <taxon>Thalassiosiraceae</taxon>
        <taxon>Thalassiosira</taxon>
    </lineage>
</organism>
<dbReference type="InterPro" id="IPR050320">
    <property type="entry name" value="N5-glutamine_MTase"/>
</dbReference>
<dbReference type="Pfam" id="PF06325">
    <property type="entry name" value="PrmA"/>
    <property type="match status" value="1"/>
</dbReference>
<reference evidence="3 4" key="1">
    <citation type="journal article" date="2012" name="Genome Biol.">
        <title>Genome and low-iron response of an oceanic diatom adapted to chronic iron limitation.</title>
        <authorList>
            <person name="Lommer M."/>
            <person name="Specht M."/>
            <person name="Roy A.S."/>
            <person name="Kraemer L."/>
            <person name="Andreson R."/>
            <person name="Gutowska M.A."/>
            <person name="Wolf J."/>
            <person name="Bergner S.V."/>
            <person name="Schilhabel M.B."/>
            <person name="Klostermeier U.C."/>
            <person name="Beiko R.G."/>
            <person name="Rosenstiel P."/>
            <person name="Hippler M."/>
            <person name="Laroche J."/>
        </authorList>
    </citation>
    <scope>NUCLEOTIDE SEQUENCE [LARGE SCALE GENOMIC DNA]</scope>
    <source>
        <strain evidence="3 4">CCMP1005</strain>
    </source>
</reference>
<sequence length="545" mass="59634">MLRRAVGVVCFLLPTTSGFAGGFRHDNHDESQLRRRVHSLKSNSDDTSASKRIANSQASLGLLLDFGQDVDDADIVKLASLLKDFSYCHSSIKRIFNVPTTSAYPFGPTYLKPLSPGDAFELPMGEDIDPKLASLQCFTALFLLSSCLEIKTFVEAVHCGHETLRLLLRLNLVFVDGGCIVPLVHLFALDIPSGDNLVIVTDLHPNVLRRTSLSETEGAVMYIGPDSISLVHHFEAGIKKFKANGGWPQSGGCNVLDLCTGSGIQALATMAMLRDINSSSVVADVNDRALRFARFNAKLNGFGNRLRTCQVNLLDESDRKRLQAEKYDIVLANPSQCSPFIPTPPSRSDRPALLVRKGGDDSGKGCYSSGSGQNRSQMQTYGLFSSGGVDGEDCLRSVIELAPHLLNDGGILAIVSEFMNPSSEDEQNQNCALQKICQWWGSNSGVGMYFSNELPVSAKIYAERRAISNDLEEAALWLTHLKDMNIKEVSPGLLFIIAQKGGENDNKNLLLSHRIVPKSDRGSIWTPHNKNAIEFTSDKLNELFV</sequence>